<organism evidence="5 6">
    <name type="scientific">Chrysochromulina tobinii</name>
    <dbReference type="NCBI Taxonomy" id="1460289"/>
    <lineage>
        <taxon>Eukaryota</taxon>
        <taxon>Haptista</taxon>
        <taxon>Haptophyta</taxon>
        <taxon>Prymnesiophyceae</taxon>
        <taxon>Prymnesiales</taxon>
        <taxon>Chrysochromulinaceae</taxon>
        <taxon>Chrysochromulina</taxon>
    </lineage>
</organism>
<dbReference type="AlphaFoldDB" id="A0A0M0JPK4"/>
<evidence type="ECO:0000256" key="3">
    <source>
        <dbReference type="ARBA" id="ARBA00022753"/>
    </source>
</evidence>
<keyword evidence="6" id="KW-1185">Reference proteome</keyword>
<comment type="similarity">
    <text evidence="2">Belongs to the SNF7 family.</text>
</comment>
<dbReference type="PANTHER" id="PTHR22761:SF10">
    <property type="entry name" value="GH13992P"/>
    <property type="match status" value="1"/>
</dbReference>
<dbReference type="GO" id="GO:0006900">
    <property type="term" value="P:vesicle budding from membrane"/>
    <property type="evidence" value="ECO:0007669"/>
    <property type="project" value="TreeGrafter"/>
</dbReference>
<protein>
    <submittedName>
        <fullName evidence="5">Charged multivesicular body protein 4b</fullName>
    </submittedName>
</protein>
<accession>A0A0M0JPK4</accession>
<sequence>MFETIENIGKAEDHLQRKIDAELATAEKFDAAGEEREALQCLEKKKMYERQLACLGTSKMNLETQKLTMESMKMYEEVLDAQRVAAKAMQKQIKEMGDRAGAPTEALALPTVEPTKALLAKMFETIENIGKAEDHVQRKIDAELATAEKFDAAGEEREALQCLEKREMYEQQLMTLGTSKMNLDRQKLTMESMKMNAEILDASRVAAKSIQMQIKQMGGVDKVEELMDEVEDAKKAKQKQVKTIGGVDKVEELMDELEDLRTLTSEVKSELTSDLMLYGIDADAEDDELLAELVSLMEEELAADLSKVNLGIIDAQRVAAKAMQEQVKQVGGVDKVEELMDEVEDAQTDAREIQEAMGRQLEVPGVGDGRAVEMPSAQKRGGKAGFLEQLRKRIMGVARSMMRLRQVIPLKMGACWSVVPNKAARNPAKEVMAKLNEIIENIGKKEDHLQRKIDAELATAKKFHAAGKKREALQCLKKRKMYEQQLMTLGTSKMNLETQKLTMESMKMNAEILDAQRVAAKSMQEEVKQMGGVDKVEELRDGLEEVHTDAREIGDATNREVEGIEADDDEHFADSSKVELGLGRAVEMPSAPISLPAAGTKKIMTEEERELAELEASMAG</sequence>
<dbReference type="InterPro" id="IPR005024">
    <property type="entry name" value="Snf7_fam"/>
</dbReference>
<proteinExistence type="inferred from homology"/>
<reference evidence="6" key="1">
    <citation type="journal article" date="2015" name="PLoS Genet.">
        <title>Genome Sequence and Transcriptome Analyses of Chrysochromulina tobin: Metabolic Tools for Enhanced Algal Fitness in the Prominent Order Prymnesiales (Haptophyceae).</title>
        <authorList>
            <person name="Hovde B.T."/>
            <person name="Deodato C.R."/>
            <person name="Hunsperger H.M."/>
            <person name="Ryken S.A."/>
            <person name="Yost W."/>
            <person name="Jha R.K."/>
            <person name="Patterson J."/>
            <person name="Monnat R.J. Jr."/>
            <person name="Barlow S.B."/>
            <person name="Starkenburg S.R."/>
            <person name="Cattolico R.A."/>
        </authorList>
    </citation>
    <scope>NUCLEOTIDE SEQUENCE</scope>
    <source>
        <strain evidence="6">CCMP291</strain>
    </source>
</reference>
<name>A0A0M0JPK4_9EUKA</name>
<dbReference type="GO" id="GO:0005771">
    <property type="term" value="C:multivesicular body"/>
    <property type="evidence" value="ECO:0007669"/>
    <property type="project" value="TreeGrafter"/>
</dbReference>
<keyword evidence="3" id="KW-0967">Endosome</keyword>
<comment type="caution">
    <text evidence="5">The sequence shown here is derived from an EMBL/GenBank/DDBJ whole genome shotgun (WGS) entry which is preliminary data.</text>
</comment>
<evidence type="ECO:0000313" key="6">
    <source>
        <dbReference type="Proteomes" id="UP000037460"/>
    </source>
</evidence>
<gene>
    <name evidence="5" type="ORF">Ctob_008319</name>
</gene>
<dbReference type="GO" id="GO:0000815">
    <property type="term" value="C:ESCRT III complex"/>
    <property type="evidence" value="ECO:0007669"/>
    <property type="project" value="TreeGrafter"/>
</dbReference>
<feature type="coiled-coil region" evidence="4">
    <location>
        <begin position="220"/>
        <end position="270"/>
    </location>
</feature>
<comment type="subcellular location">
    <subcellularLocation>
        <location evidence="1">Endosome</location>
    </subcellularLocation>
</comment>
<dbReference type="EMBL" id="JWZX01002606">
    <property type="protein sequence ID" value="KOO28188.1"/>
    <property type="molecule type" value="Genomic_DNA"/>
</dbReference>
<dbReference type="Gene3D" id="1.10.287.1060">
    <property type="entry name" value="ESAT-6-like"/>
    <property type="match status" value="3"/>
</dbReference>
<dbReference type="Pfam" id="PF03357">
    <property type="entry name" value="Snf7"/>
    <property type="match status" value="4"/>
</dbReference>
<dbReference type="Gene3D" id="6.10.250.1710">
    <property type="match status" value="1"/>
</dbReference>
<dbReference type="PANTHER" id="PTHR22761">
    <property type="entry name" value="CHARGED MULTIVESICULAR BODY PROTEIN"/>
    <property type="match status" value="1"/>
</dbReference>
<dbReference type="GO" id="GO:0009898">
    <property type="term" value="C:cytoplasmic side of plasma membrane"/>
    <property type="evidence" value="ECO:0007669"/>
    <property type="project" value="TreeGrafter"/>
</dbReference>
<dbReference type="OrthoDB" id="5592979at2759"/>
<keyword evidence="4" id="KW-0175">Coiled coil</keyword>
<evidence type="ECO:0000256" key="2">
    <source>
        <dbReference type="ARBA" id="ARBA00006190"/>
    </source>
</evidence>
<evidence type="ECO:0000313" key="5">
    <source>
        <dbReference type="EMBL" id="KOO28188.1"/>
    </source>
</evidence>
<evidence type="ECO:0000256" key="4">
    <source>
        <dbReference type="SAM" id="Coils"/>
    </source>
</evidence>
<dbReference type="Proteomes" id="UP000037460">
    <property type="component" value="Unassembled WGS sequence"/>
</dbReference>
<dbReference type="GO" id="GO:0032511">
    <property type="term" value="P:late endosome to vacuole transport via multivesicular body sorting pathway"/>
    <property type="evidence" value="ECO:0007669"/>
    <property type="project" value="TreeGrafter"/>
</dbReference>
<evidence type="ECO:0000256" key="1">
    <source>
        <dbReference type="ARBA" id="ARBA00004177"/>
    </source>
</evidence>